<accession>A0A644XGP8</accession>
<evidence type="ECO:0000256" key="1">
    <source>
        <dbReference type="SAM" id="MobiDB-lite"/>
    </source>
</evidence>
<evidence type="ECO:0000313" key="2">
    <source>
        <dbReference type="EMBL" id="MPM15395.1"/>
    </source>
</evidence>
<dbReference type="AlphaFoldDB" id="A0A644XGP8"/>
<feature type="region of interest" description="Disordered" evidence="1">
    <location>
        <begin position="1"/>
        <end position="20"/>
    </location>
</feature>
<comment type="caution">
    <text evidence="2">The sequence shown here is derived from an EMBL/GenBank/DDBJ whole genome shotgun (WGS) entry which is preliminary data.</text>
</comment>
<reference evidence="2" key="1">
    <citation type="submission" date="2019-08" db="EMBL/GenBank/DDBJ databases">
        <authorList>
            <person name="Kucharzyk K."/>
            <person name="Murdoch R.W."/>
            <person name="Higgins S."/>
            <person name="Loffler F."/>
        </authorList>
    </citation>
    <scope>NUCLEOTIDE SEQUENCE</scope>
</reference>
<dbReference type="EMBL" id="VSSQ01002436">
    <property type="protein sequence ID" value="MPM15395.1"/>
    <property type="molecule type" value="Genomic_DNA"/>
</dbReference>
<organism evidence="2">
    <name type="scientific">bioreactor metagenome</name>
    <dbReference type="NCBI Taxonomy" id="1076179"/>
    <lineage>
        <taxon>unclassified sequences</taxon>
        <taxon>metagenomes</taxon>
        <taxon>ecological metagenomes</taxon>
    </lineage>
</organism>
<protein>
    <submittedName>
        <fullName evidence="2">Uncharacterized protein</fullName>
    </submittedName>
</protein>
<gene>
    <name evidence="2" type="ORF">SDC9_61765</name>
</gene>
<name>A0A644XGP8_9ZZZZ</name>
<proteinExistence type="predicted"/>
<sequence>MIPASGQYKNHWYGNPDGSLDVHKGKAEIRNRTHDEAANPACPIASLGFVAMQNAPHAK</sequence>